<protein>
    <recommendedName>
        <fullName evidence="8">Glycoside hydrolase family 43 protein</fullName>
    </recommendedName>
</protein>
<dbReference type="InterPro" id="IPR006710">
    <property type="entry name" value="Glyco_hydro_43"/>
</dbReference>
<organism evidence="6 7">
    <name type="scientific">Extremus antarcticus</name>
    <dbReference type="NCBI Taxonomy" id="702011"/>
    <lineage>
        <taxon>Eukaryota</taxon>
        <taxon>Fungi</taxon>
        <taxon>Dikarya</taxon>
        <taxon>Ascomycota</taxon>
        <taxon>Pezizomycotina</taxon>
        <taxon>Dothideomycetes</taxon>
        <taxon>Dothideomycetidae</taxon>
        <taxon>Mycosphaerellales</taxon>
        <taxon>Extremaceae</taxon>
        <taxon>Extremus</taxon>
    </lineage>
</organism>
<keyword evidence="3 5" id="KW-0326">Glycosidase</keyword>
<evidence type="ECO:0000256" key="5">
    <source>
        <dbReference type="RuleBase" id="RU361187"/>
    </source>
</evidence>
<evidence type="ECO:0000256" key="3">
    <source>
        <dbReference type="ARBA" id="ARBA00023295"/>
    </source>
</evidence>
<feature type="site" description="Important for catalytic activity, responsible for pKa modulation of the active site Glu and correct orientation of both the proton donor and substrate" evidence="4">
    <location>
        <position position="126"/>
    </location>
</feature>
<dbReference type="AlphaFoldDB" id="A0AAJ0D8J6"/>
<evidence type="ECO:0000256" key="4">
    <source>
        <dbReference type="PIRSR" id="PIRSR606710-2"/>
    </source>
</evidence>
<dbReference type="EMBL" id="JAWDJX010000044">
    <property type="protein sequence ID" value="KAK3048847.1"/>
    <property type="molecule type" value="Genomic_DNA"/>
</dbReference>
<keyword evidence="2 5" id="KW-0378">Hydrolase</keyword>
<dbReference type="CDD" id="cd08999">
    <property type="entry name" value="GH43_ABN-like"/>
    <property type="match status" value="1"/>
</dbReference>
<dbReference type="InterPro" id="IPR051795">
    <property type="entry name" value="Glycosyl_Hydrlase_43"/>
</dbReference>
<dbReference type="PANTHER" id="PTHR42812">
    <property type="entry name" value="BETA-XYLOSIDASE"/>
    <property type="match status" value="1"/>
</dbReference>
<dbReference type="InterPro" id="IPR023296">
    <property type="entry name" value="Glyco_hydro_beta-prop_sf"/>
</dbReference>
<evidence type="ECO:0000313" key="6">
    <source>
        <dbReference type="EMBL" id="KAK3048847.1"/>
    </source>
</evidence>
<proteinExistence type="inferred from homology"/>
<dbReference type="GO" id="GO:0005975">
    <property type="term" value="P:carbohydrate metabolic process"/>
    <property type="evidence" value="ECO:0007669"/>
    <property type="project" value="InterPro"/>
</dbReference>
<evidence type="ECO:0000256" key="1">
    <source>
        <dbReference type="ARBA" id="ARBA00009865"/>
    </source>
</evidence>
<evidence type="ECO:0000313" key="7">
    <source>
        <dbReference type="Proteomes" id="UP001271007"/>
    </source>
</evidence>
<evidence type="ECO:0000256" key="2">
    <source>
        <dbReference type="ARBA" id="ARBA00022801"/>
    </source>
</evidence>
<dbReference type="Gene3D" id="2.115.10.20">
    <property type="entry name" value="Glycosyl hydrolase domain, family 43"/>
    <property type="match status" value="1"/>
</dbReference>
<dbReference type="Pfam" id="PF04616">
    <property type="entry name" value="Glyco_hydro_43"/>
    <property type="match status" value="1"/>
</dbReference>
<name>A0AAJ0D8J6_9PEZI</name>
<dbReference type="GO" id="GO:0004553">
    <property type="term" value="F:hydrolase activity, hydrolyzing O-glycosyl compounds"/>
    <property type="evidence" value="ECO:0007669"/>
    <property type="project" value="InterPro"/>
</dbReference>
<keyword evidence="7" id="KW-1185">Reference proteome</keyword>
<comment type="caution">
    <text evidence="6">The sequence shown here is derived from an EMBL/GenBank/DDBJ whole genome shotgun (WGS) entry which is preliminary data.</text>
</comment>
<reference evidence="6" key="1">
    <citation type="submission" date="2023-04" db="EMBL/GenBank/DDBJ databases">
        <title>Black Yeasts Isolated from many extreme environments.</title>
        <authorList>
            <person name="Coleine C."/>
            <person name="Stajich J.E."/>
            <person name="Selbmann L."/>
        </authorList>
    </citation>
    <scope>NUCLEOTIDE SEQUENCE</scope>
    <source>
        <strain evidence="6">CCFEE 5312</strain>
    </source>
</reference>
<comment type="similarity">
    <text evidence="1 5">Belongs to the glycosyl hydrolase 43 family.</text>
</comment>
<sequence>MSCSPLTHKRWEAGPTLDGANFPDPSVILIAKSADFLSWTIIRNGDGSQRDALPELPSWVDATSPDTWAPDVVQLDDGSFVMYYAATTTEHPVHCVGAATSSKILGPYTPQTIPLVCPVSLGGAIDASGFEDNGQRYIVYKIDGNSIGHGGPCGNTIEPIVRTPLVLQPVASDGVTLQPRARVLLDNNGAADMGIIEAPSLTRSGDSWILYFSSGCFTTPNYTVSYATADSITGPYTRAKSPLFTTGDYNLTGPGGMSVFKDGKHMVFHGWHGNERTLYSAEVSTLDDQSPPINEQSTAGEKVTSSLFAMDALVGLLHTILH</sequence>
<dbReference type="SUPFAM" id="SSF75005">
    <property type="entry name" value="Arabinanase/levansucrase/invertase"/>
    <property type="match status" value="1"/>
</dbReference>
<gene>
    <name evidence="6" type="ORF">LTR09_009742</name>
</gene>
<dbReference type="Proteomes" id="UP001271007">
    <property type="component" value="Unassembled WGS sequence"/>
</dbReference>
<accession>A0AAJ0D8J6</accession>
<dbReference type="PANTHER" id="PTHR42812:SF5">
    <property type="entry name" value="ENDO-ARABINASE"/>
    <property type="match status" value="1"/>
</dbReference>
<evidence type="ECO:0008006" key="8">
    <source>
        <dbReference type="Google" id="ProtNLM"/>
    </source>
</evidence>